<dbReference type="AlphaFoldDB" id="A0A4Y5Z5M2"/>
<name>A0A4Y5Z5M2_9GAMM</name>
<gene>
    <name evidence="4" type="ORF">FIV34_15035</name>
</gene>
<dbReference type="EMBL" id="CP041046">
    <property type="protein sequence ID" value="QDE40424.1"/>
    <property type="molecule type" value="Genomic_DNA"/>
</dbReference>
<evidence type="ECO:0000256" key="1">
    <source>
        <dbReference type="SAM" id="MobiDB-lite"/>
    </source>
</evidence>
<sequence>MMTTRLFACFVLAALSMGAHAQSATYYRWKDASGATHYGDAPPAGSKAEAVSVKTGQGVSRPAAPPADPATHASNAATGALAAADVAAKARNCDAAKHNLAIVGSGGMLVDSSDPANAKRLSAEQVERARRSAQDDVTAYCSGGAN</sequence>
<evidence type="ECO:0000256" key="2">
    <source>
        <dbReference type="SAM" id="SignalP"/>
    </source>
</evidence>
<evidence type="ECO:0000313" key="4">
    <source>
        <dbReference type="EMBL" id="QDE40424.1"/>
    </source>
</evidence>
<feature type="domain" description="DUF4124" evidence="3">
    <location>
        <begin position="14"/>
        <end position="67"/>
    </location>
</feature>
<dbReference type="InterPro" id="IPR025392">
    <property type="entry name" value="DUF4124"/>
</dbReference>
<feature type="chain" id="PRO_5021254871" evidence="2">
    <location>
        <begin position="22"/>
        <end position="146"/>
    </location>
</feature>
<protein>
    <submittedName>
        <fullName evidence="4">DUF4124 domain-containing protein</fullName>
    </submittedName>
</protein>
<dbReference type="RefSeq" id="WP_139984130.1">
    <property type="nucleotide sequence ID" value="NZ_CP041046.1"/>
</dbReference>
<feature type="signal peptide" evidence="2">
    <location>
        <begin position="1"/>
        <end position="21"/>
    </location>
</feature>
<proteinExistence type="predicted"/>
<dbReference type="Proteomes" id="UP000316093">
    <property type="component" value="Chromosome"/>
</dbReference>
<evidence type="ECO:0000259" key="3">
    <source>
        <dbReference type="Pfam" id="PF13511"/>
    </source>
</evidence>
<feature type="region of interest" description="Disordered" evidence="1">
    <location>
        <begin position="111"/>
        <end position="146"/>
    </location>
</feature>
<organism evidence="4 5">
    <name type="scientific">Luteibacter pinisoli</name>
    <dbReference type="NCBI Taxonomy" id="2589080"/>
    <lineage>
        <taxon>Bacteria</taxon>
        <taxon>Pseudomonadati</taxon>
        <taxon>Pseudomonadota</taxon>
        <taxon>Gammaproteobacteria</taxon>
        <taxon>Lysobacterales</taxon>
        <taxon>Rhodanobacteraceae</taxon>
        <taxon>Luteibacter</taxon>
    </lineage>
</organism>
<evidence type="ECO:0000313" key="5">
    <source>
        <dbReference type="Proteomes" id="UP000316093"/>
    </source>
</evidence>
<dbReference type="OrthoDB" id="7068596at2"/>
<dbReference type="KEGG" id="lpy:FIV34_15035"/>
<keyword evidence="5" id="KW-1185">Reference proteome</keyword>
<keyword evidence="2" id="KW-0732">Signal</keyword>
<feature type="region of interest" description="Disordered" evidence="1">
    <location>
        <begin position="39"/>
        <end position="74"/>
    </location>
</feature>
<feature type="compositionally biased region" description="Basic and acidic residues" evidence="1">
    <location>
        <begin position="121"/>
        <end position="134"/>
    </location>
</feature>
<accession>A0A4Y5Z5M2</accession>
<dbReference type="Pfam" id="PF13511">
    <property type="entry name" value="DUF4124"/>
    <property type="match status" value="1"/>
</dbReference>
<reference evidence="4 5" key="1">
    <citation type="submission" date="2019-06" db="EMBL/GenBank/DDBJ databases">
        <title>A complete genome sequence for Luteibacter pinisoli MAH-14.</title>
        <authorList>
            <person name="Baltrus D.A."/>
        </authorList>
    </citation>
    <scope>NUCLEOTIDE SEQUENCE [LARGE SCALE GENOMIC DNA]</scope>
    <source>
        <strain evidence="4 5">MAH-14</strain>
    </source>
</reference>